<feature type="chain" id="PRO_5015468356" evidence="3">
    <location>
        <begin position="29"/>
        <end position="1732"/>
    </location>
</feature>
<gene>
    <name evidence="5" type="ORF">C6N14_12515</name>
</gene>
<dbReference type="RefSeq" id="WP_108146401.1">
    <property type="nucleotide sequence ID" value="NZ_PYGR01000069.1"/>
</dbReference>
<sequence>MKTRRKLLNSALILGLTLGNLNGTVVQAVTAFNALGPIQSSQARTTTKNNDSKTDKEGRETEKKNETEKNEQQEKRDEVLKTKDRQELTETDKKEYDQMVQRMLNPRYALSPDNLPDPNALEDYHVGAVLNNIIRDDFNDGTFRSGDNMNVGDRIIVRDFTPMIHPEFSIPISPNVIISNVSALRANGDNTPMRLYTISAVSDSGNWRMDMTPTRAAENGGNSGTIEAVFTRLRVAPLQNEMFYVRHFPFSYRAQSPVVNQFFVLQRSAWFNLNFFTIRNEVELIGNLGASVNEEATTLEHQQNTPSPDHFITANNSRGNVRYEWIKQPDTQELGEQQVEARISDQTGRSMTLSFDVNVQPLITPINRNITIRQNDTNPSPGDLFDVEHNGEYQLNWVNSISTANLGNYVWFARVRTQDGREATESVNVTVIPDEGLQLELNSIEDQRLGNTSSIFTGNLYRELIKDVSFRGMSVDRSTLQLVIDESQEPDLSVIGEQTFRLTVQARRPDVNSTTRGTIEGTVNVRWEDTILMKSATGQSAGAFSLLLSNSNSNNIPLRISSGLPTDMNAPVGPQTAPFSRYYSFEILRNNNVIYNQDVLNRSTLQQVINQFGNTDNIFNVQLGDVIRIHHPERSANSSVLMMNEEEHDFTYDTEYAYYEVTSSGFKPVAVMEAEAAQKNFVLGENTSTIDPGSLLDNVTINGRRIDSSHYTVESLIDFDTSTIGTRKMRLRINMNDGLASNEIEVDYGVNWGDTFVLRGLNEATVGAFSLLKEDGRFALHASQGVSGTNLANPVNNHFGRDTYYSIEIMGGTSSNYTYEVAGNSTIRDAINGFNNGQPLPVEKGNVIKVYHADPQGASQGRNLLMQDELVRDYTIGSNYAYYEVTDNGLEPIITVAAESSPQEFTLGDSTAGINGANLIDHITVNGVELAPSLYTVTQLEEFDTSTAGKKDLRIQFETRDGVVSKEITVPYEVKWGNTIVMRSANGGAAGAFSLRPGSNNSVRQLTMFPGIDSPLDEQLSPNSSLYYSMEIIRGDRSIYSQEMPGRATLQQVMDNFGNNRAVTVQFGDVIKIYHPQRSEGSSVLVVNEEEKDFTYNSSYAYYEVTAYGFEPMAVMDAYTANKELVLAQDTTSFELGELLDSVTINGEPVAEDTYTIERLSDFDTTTIGEREVRLRMAMKDGLASVELEIPYEVKWGSTFLLKGLENATVGAFSIIEQDGVSKIHATQGEQGTILNNAVNNVFGRDTYYRIEILADPEQPESRLFPDNIKYSYEVTGHMTIRQAIQGFNNGQPLEVNEGDIFKVYHAETENRNLLMRDNLVRNFTAGSNYAHYRIQNGEFEPITMIHAEKQNQSLVLGEDASELDATKLINEVRFNGHQLSSSLYNVEQIDAFDTQTAGQKSVTVRVSTADGVTATDIQVPYEVKWGSTIHLKNRQNETVGSFGLVKSGRQIEIQSIQGSDRTILNNRVTQADDNNVYYGIEILGQDGRSKYQYEVRGTQTIQQAISRFNSGSAFPVVEGDVVKVFHQDANNNILMHEEQERNFTYGGQFAVYNVTEYGFEPTGELDVRTRVASIAIGTERVDPKSMVETVRVNGREIPANSYTVQLQEDSQIDTSALGSNNIVGLDIQVNEAHGGFTTSAEGRYSVVEEGQEDTPGASEEGAGSETGENGEGGQGGQADGSDLEATGNLPQTNATRNTLLSVLGTMLLALVGGIFFWKKRSTEKLEEESDK</sequence>
<feature type="domain" description="Putative mucin/carbohydrate-binding" evidence="4">
    <location>
        <begin position="1475"/>
        <end position="1560"/>
    </location>
</feature>
<proteinExistence type="predicted"/>
<feature type="compositionally biased region" description="Gly residues" evidence="1">
    <location>
        <begin position="1670"/>
        <end position="1679"/>
    </location>
</feature>
<evidence type="ECO:0000256" key="1">
    <source>
        <dbReference type="SAM" id="MobiDB-lite"/>
    </source>
</evidence>
<evidence type="ECO:0000259" key="4">
    <source>
        <dbReference type="Pfam" id="PF03272"/>
    </source>
</evidence>
<keyword evidence="2" id="KW-1133">Transmembrane helix</keyword>
<dbReference type="EMBL" id="PYGR01000069">
    <property type="protein sequence ID" value="PTO34359.1"/>
    <property type="molecule type" value="Genomic_DNA"/>
</dbReference>
<dbReference type="Pfam" id="PF03272">
    <property type="entry name" value="Mucin_bdg"/>
    <property type="match status" value="1"/>
</dbReference>
<dbReference type="InterPro" id="IPR004954">
    <property type="entry name" value="Mucin-bd"/>
</dbReference>
<reference evidence="5 6" key="1">
    <citation type="submission" date="2018-03" db="EMBL/GenBank/DDBJ databases">
        <title>Draft genome sequences of four Enterococcus mundtii strains isolated from beef slaughterhouses in Kenya.</title>
        <authorList>
            <person name="Wambui J."/>
            <person name="Stevens M."/>
            <person name="Njage P."/>
            <person name="Stephan R."/>
            <person name="Tasara T."/>
        </authorList>
    </citation>
    <scope>NUCLEOTIDE SEQUENCE [LARGE SCALE GENOMIC DNA]</scope>
    <source>
        <strain evidence="5 6">H18-EM</strain>
    </source>
</reference>
<feature type="compositionally biased region" description="Basic and acidic residues" evidence="1">
    <location>
        <begin position="50"/>
        <end position="93"/>
    </location>
</feature>
<name>A0A2T5D9S6_ENTMU</name>
<keyword evidence="3" id="KW-0732">Signal</keyword>
<dbReference type="NCBIfam" id="TIGR01167">
    <property type="entry name" value="LPXTG_anchor"/>
    <property type="match status" value="1"/>
</dbReference>
<protein>
    <submittedName>
        <fullName evidence="5">Cell wall protein</fullName>
    </submittedName>
</protein>
<keyword evidence="2" id="KW-0812">Transmembrane</keyword>
<organism evidence="5 6">
    <name type="scientific">Enterococcus mundtii</name>
    <dbReference type="NCBI Taxonomy" id="53346"/>
    <lineage>
        <taxon>Bacteria</taxon>
        <taxon>Bacillati</taxon>
        <taxon>Bacillota</taxon>
        <taxon>Bacilli</taxon>
        <taxon>Lactobacillales</taxon>
        <taxon>Enterococcaceae</taxon>
        <taxon>Enterococcus</taxon>
    </lineage>
</organism>
<evidence type="ECO:0000256" key="2">
    <source>
        <dbReference type="SAM" id="Phobius"/>
    </source>
</evidence>
<evidence type="ECO:0000256" key="3">
    <source>
        <dbReference type="SAM" id="SignalP"/>
    </source>
</evidence>
<accession>A0A2T5D9S6</accession>
<feature type="signal peptide" evidence="3">
    <location>
        <begin position="1"/>
        <end position="28"/>
    </location>
</feature>
<feature type="compositionally biased region" description="Low complexity" evidence="1">
    <location>
        <begin position="1657"/>
        <end position="1668"/>
    </location>
</feature>
<evidence type="ECO:0000313" key="6">
    <source>
        <dbReference type="Proteomes" id="UP000244022"/>
    </source>
</evidence>
<feature type="region of interest" description="Disordered" evidence="1">
    <location>
        <begin position="42"/>
        <end position="93"/>
    </location>
</feature>
<keyword evidence="2" id="KW-0472">Membrane</keyword>
<feature type="region of interest" description="Disordered" evidence="1">
    <location>
        <begin position="1649"/>
        <end position="1691"/>
    </location>
</feature>
<comment type="caution">
    <text evidence="5">The sequence shown here is derived from an EMBL/GenBank/DDBJ whole genome shotgun (WGS) entry which is preliminary data.</text>
</comment>
<evidence type="ECO:0000313" key="5">
    <source>
        <dbReference type="EMBL" id="PTO34359.1"/>
    </source>
</evidence>
<feature type="transmembrane region" description="Helical" evidence="2">
    <location>
        <begin position="1699"/>
        <end position="1718"/>
    </location>
</feature>
<dbReference type="Proteomes" id="UP000244022">
    <property type="component" value="Unassembled WGS sequence"/>
</dbReference>